<gene>
    <name evidence="2" type="ORF">WJX81_005191</name>
</gene>
<dbReference type="EMBL" id="JALJOU010000059">
    <property type="protein sequence ID" value="KAK9827325.1"/>
    <property type="molecule type" value="Genomic_DNA"/>
</dbReference>
<accession>A0AAW1R0B8</accession>
<dbReference type="AlphaFoldDB" id="A0AAW1R0B8"/>
<sequence>MQEAETEAPGALRNAYGSEQEVSLEAGIAVDAHSLCPPPQPAPPSEYGWLFALAVLCAARLSRTQTQANQFRPDLALVEVEASWAGRRQAALLGKQDKEKRAAEAAERLGVARLRADQRERVRLQQDAALQAAAAKEAERVRAAAEDKRRAFEADEAALAAELQQRTEAERRILEEAAERARAALEQRRRKADEARARLEAERARAEAEAQARAQAELQQREAERRELRRMQKRFAARFEGGVDVSRPAPGTLTEGRLPKPAIVTIAITLGSALGGQASAASEAYASINTANEGALTLAGQAAAAAAERYASSVRLQALGGQGALMAMEEVELQHWMRAATVRTAVGSARALREALQAFASAAKPHHCAVEVRTEQGVLPAGHSRRAEAVLACIVAAVERDDDSSAAAGLSDLMDEEALQLAEGAPAPLPPCTGEALGAAFFLDFMYWQRPAKQVEASPWYEAAGALVRSQLAERTRLAPPDTLGEAAEVISAALGGDHAVARMAAELARANLSSARRAALVEQERLRQAELAEALVQEEWPDEVEAAEARTAAREAATPVPERVWALQNVGSALALQGPRELARARQLLERAVLLKADWVGRARHPGVLGELAALAEVLDRTPDWQADAAGVRARMVSILGDVAERCYQQGDGASACALLEAATREMEGPLGLGHPGVRAASRRAEALFASLSPEERERVSASRRQEGIVRRVIQAYGQARELGEVRSRASAWDDDSAGGLPHLA</sequence>
<reference evidence="2 3" key="1">
    <citation type="journal article" date="2024" name="Nat. Commun.">
        <title>Phylogenomics reveals the evolutionary origins of lichenization in chlorophyte algae.</title>
        <authorList>
            <person name="Puginier C."/>
            <person name="Libourel C."/>
            <person name="Otte J."/>
            <person name="Skaloud P."/>
            <person name="Haon M."/>
            <person name="Grisel S."/>
            <person name="Petersen M."/>
            <person name="Berrin J.G."/>
            <person name="Delaux P.M."/>
            <person name="Dal Grande F."/>
            <person name="Keller J."/>
        </authorList>
    </citation>
    <scope>NUCLEOTIDE SEQUENCE [LARGE SCALE GENOMIC DNA]</scope>
    <source>
        <strain evidence="2 3">SAG 245.80</strain>
    </source>
</reference>
<evidence type="ECO:0000256" key="1">
    <source>
        <dbReference type="SAM" id="Coils"/>
    </source>
</evidence>
<protein>
    <submittedName>
        <fullName evidence="2">Uncharacterized protein</fullName>
    </submittedName>
</protein>
<name>A0AAW1R0B8_9CHLO</name>
<keyword evidence="3" id="KW-1185">Reference proteome</keyword>
<comment type="caution">
    <text evidence="2">The sequence shown here is derived from an EMBL/GenBank/DDBJ whole genome shotgun (WGS) entry which is preliminary data.</text>
</comment>
<keyword evidence="1" id="KW-0175">Coiled coil</keyword>
<feature type="coiled-coil region" evidence="1">
    <location>
        <begin position="135"/>
        <end position="234"/>
    </location>
</feature>
<dbReference type="Proteomes" id="UP001445335">
    <property type="component" value="Unassembled WGS sequence"/>
</dbReference>
<evidence type="ECO:0000313" key="3">
    <source>
        <dbReference type="Proteomes" id="UP001445335"/>
    </source>
</evidence>
<evidence type="ECO:0000313" key="2">
    <source>
        <dbReference type="EMBL" id="KAK9827325.1"/>
    </source>
</evidence>
<organism evidence="2 3">
    <name type="scientific">Elliptochloris bilobata</name>
    <dbReference type="NCBI Taxonomy" id="381761"/>
    <lineage>
        <taxon>Eukaryota</taxon>
        <taxon>Viridiplantae</taxon>
        <taxon>Chlorophyta</taxon>
        <taxon>core chlorophytes</taxon>
        <taxon>Trebouxiophyceae</taxon>
        <taxon>Trebouxiophyceae incertae sedis</taxon>
        <taxon>Elliptochloris clade</taxon>
        <taxon>Elliptochloris</taxon>
    </lineage>
</organism>
<proteinExistence type="predicted"/>